<reference evidence="2" key="1">
    <citation type="submission" date="2020-10" db="EMBL/GenBank/DDBJ databases">
        <title>Connecting structure to function with the recovery of over 1000 high-quality activated sludge metagenome-assembled genomes encoding full-length rRNA genes using long-read sequencing.</title>
        <authorList>
            <person name="Singleton C.M."/>
            <person name="Petriglieri F."/>
            <person name="Kristensen J.M."/>
            <person name="Kirkegaard R.H."/>
            <person name="Michaelsen T.Y."/>
            <person name="Andersen M.H."/>
            <person name="Karst S.M."/>
            <person name="Dueholm M.S."/>
            <person name="Nielsen P.H."/>
            <person name="Albertsen M."/>
        </authorList>
    </citation>
    <scope>NUCLEOTIDE SEQUENCE</scope>
    <source>
        <strain evidence="2">OdNE_18-Q3-R46-58_BAT3C.305</strain>
    </source>
</reference>
<dbReference type="SUPFAM" id="SSF52540">
    <property type="entry name" value="P-loop containing nucleoside triphosphate hydrolases"/>
    <property type="match status" value="1"/>
</dbReference>
<dbReference type="InterPro" id="IPR019925">
    <property type="entry name" value="DNA_repair_protein_predicted"/>
</dbReference>
<dbReference type="Gene3D" id="3.90.320.10">
    <property type="match status" value="1"/>
</dbReference>
<gene>
    <name evidence="2" type="ORF">IPN75_08945</name>
</gene>
<sequence>MSDRLILCATTRLAQTLRGAVPVDAEVWQTPQALTVAQWLASLADEALLSGVADLPTALDPFAERLLWEKVIAASLTEAAPLFDIQGMASTAAEAHALSRLWNIRATGNQLADEARLFAGWQAEFDKRCRAAGWSDLTSLQHQLIDLIAARHLAVPPAVVFSGFDRFTPLEQSLMAVLTGRGVQVEIQGVCGVDRAVKQVPLGCILSEREFVSGGTGDKKEAPLRSVARHVRPCADVAAECTAIAHWATTHLAANPACRLGIVAPDLASVRDRLEFILDDALHPALIRPDAAEMPRSFNFSLGRGLADLPLIHAALDLLALGSGRGKTEQSRISALLLAGSWAAAEAEADGRARLDAALRRDLPYFTTLPALIRLAARLAESEAPLCPETVAALSAFVDAMASTPRALRPGEWAGVFRKALQVVGWPGDRQLSSHEFQARRAFGEVLDGFGRLDTLLGNLSLNEAVRRLSQLCRQRIFQPETRGRPAIQVLGVLESAGLAFDALWVMGMNDDLWPPPPRPNPLLPAELLRAAGAAHASAEIELDFAQRVHARLLLAAPEVIFSYAQADGNRVLRPSPLIAGMPLAEQLSGEVVTLARRLGAEAGSACQLLDDALAPPVGEGEKVSGGSGLLRAQAICPAWAYYQFRLGGKAMDEPVEGLDPAARGTLVHEALEAFWKSIRTSVALAAMGEAVRQQAIAQAVATALQAFELDRRITLPARFRELEAVRLRELLDVWLTVESKRGLEFEVIACEQPAEVDIEEIRVKLVVDRIDRLADGRQIIIDYKTGAGIDTKNWGEQRITEPQLPIYAALVNDEVTAVVFAKVLLDKPTFVGVADERDILPGVQGIGDEKQKVFDPAEFPDWIAVITHWRERLHAVAKEVKDGRAGRVFADEKDLQYCEVLPLLRLPERRRLLAAALNERTV</sequence>
<organism evidence="2 3">
    <name type="scientific">Candidatus Dechloromonas phosphorivorans</name>
    <dbReference type="NCBI Taxonomy" id="2899244"/>
    <lineage>
        <taxon>Bacteria</taxon>
        <taxon>Pseudomonadati</taxon>
        <taxon>Pseudomonadota</taxon>
        <taxon>Betaproteobacteria</taxon>
        <taxon>Rhodocyclales</taxon>
        <taxon>Azonexaceae</taxon>
        <taxon>Dechloromonas</taxon>
    </lineage>
</organism>
<accession>A0A9D7LUE7</accession>
<dbReference type="Gene3D" id="3.40.50.300">
    <property type="entry name" value="P-loop containing nucleotide triphosphate hydrolases"/>
    <property type="match status" value="1"/>
</dbReference>
<evidence type="ECO:0000259" key="1">
    <source>
        <dbReference type="Pfam" id="PF12705"/>
    </source>
</evidence>
<feature type="domain" description="PD-(D/E)XK endonuclease-like" evidence="1">
    <location>
        <begin position="635"/>
        <end position="884"/>
    </location>
</feature>
<comment type="caution">
    <text evidence="2">The sequence shown here is derived from an EMBL/GenBank/DDBJ whole genome shotgun (WGS) entry which is preliminary data.</text>
</comment>
<dbReference type="EMBL" id="JADKBR010000007">
    <property type="protein sequence ID" value="MBK8890517.1"/>
    <property type="molecule type" value="Genomic_DNA"/>
</dbReference>
<dbReference type="Pfam" id="PF12705">
    <property type="entry name" value="PDDEXK_1"/>
    <property type="match status" value="1"/>
</dbReference>
<evidence type="ECO:0000313" key="3">
    <source>
        <dbReference type="Proteomes" id="UP000808146"/>
    </source>
</evidence>
<evidence type="ECO:0000313" key="2">
    <source>
        <dbReference type="EMBL" id="MBK8890517.1"/>
    </source>
</evidence>
<name>A0A9D7LUE7_9RHOO</name>
<dbReference type="NCBIfam" id="TIGR03623">
    <property type="entry name" value="probable DNA repair protein"/>
    <property type="match status" value="1"/>
</dbReference>
<proteinExistence type="predicted"/>
<dbReference type="Proteomes" id="UP000808146">
    <property type="component" value="Unassembled WGS sequence"/>
</dbReference>
<dbReference type="InterPro" id="IPR027417">
    <property type="entry name" value="P-loop_NTPase"/>
</dbReference>
<dbReference type="InterPro" id="IPR011604">
    <property type="entry name" value="PDDEXK-like_dom_sf"/>
</dbReference>
<protein>
    <submittedName>
        <fullName evidence="2">PD-(D/E)XK nuclease family protein</fullName>
    </submittedName>
</protein>
<dbReference type="AlphaFoldDB" id="A0A9D7LUE7"/>
<dbReference type="InterPro" id="IPR038726">
    <property type="entry name" value="PDDEXK_AddAB-type"/>
</dbReference>